<dbReference type="InParanoid" id="A0A068TUU2"/>
<dbReference type="PROSITE" id="PS50191">
    <property type="entry name" value="CRAL_TRIO"/>
    <property type="match status" value="1"/>
</dbReference>
<dbReference type="InterPro" id="IPR001251">
    <property type="entry name" value="CRAL-TRIO_dom"/>
</dbReference>
<dbReference type="AlphaFoldDB" id="A0A068TUU2"/>
<dbReference type="Gene3D" id="3.40.525.10">
    <property type="entry name" value="CRAL-TRIO lipid binding domain"/>
    <property type="match status" value="1"/>
</dbReference>
<dbReference type="EMBL" id="HG739088">
    <property type="protein sequence ID" value="CDP00070.1"/>
    <property type="molecule type" value="Genomic_DNA"/>
</dbReference>
<dbReference type="Pfam" id="PF00650">
    <property type="entry name" value="CRAL_TRIO"/>
    <property type="match status" value="1"/>
</dbReference>
<feature type="region of interest" description="Disordered" evidence="1">
    <location>
        <begin position="140"/>
        <end position="164"/>
    </location>
</feature>
<sequence length="467" mass="52934">MGDSLRASNSDRILEARRAICSKRQSITYSAFAASKVLSQKALKCITSVKQQIQGSGVAGDIMVFLVTTAALEVVRRFSKAKCPFVWRALQALQILCYPPFKWLQRWQPFKGLVKHSKKLSRPMLVLSISTLFSDQPGYSTESLNDSNEIQDASSQMPRPDTSSSAEWLLELRRELRKHGREVPERLGDDELHRYYAAVNGDFSKLVSSVKKTIDWRQSYKLFPPHELEAYSHLVFWHGHDSERRPCLIIRLGLACSNLQSDDRPLFIKAVVSQIEHGVLNLVTVDQPQIMVLMDCEGLSPFGFPIHMMRSCATLLQDHYPNRLGSLIIIRLPQLARVITQALFQVLKPATQRKVRTVGGNYQEILCQCLRPIPSFLGGNCSCSRCSDPRRVQDRDEGSALMPPEAELVANNSLDMHLPAPTDTTEDRNQLKRTVVMVLLMLLMLILVILEKLYPEKLSLLYQQMTK</sequence>
<feature type="transmembrane region" description="Helical" evidence="2">
    <location>
        <begin position="435"/>
        <end position="454"/>
    </location>
</feature>
<keyword evidence="2" id="KW-0472">Membrane</keyword>
<dbReference type="OMA" id="MDYPERW"/>
<dbReference type="STRING" id="49390.A0A068TUU2"/>
<dbReference type="InterPro" id="IPR036865">
    <property type="entry name" value="CRAL-TRIO_dom_sf"/>
</dbReference>
<evidence type="ECO:0000259" key="3">
    <source>
        <dbReference type="PROSITE" id="PS50191"/>
    </source>
</evidence>
<dbReference type="Proteomes" id="UP000295252">
    <property type="component" value="Chromosome IV"/>
</dbReference>
<dbReference type="PANTHER" id="PTHR47041">
    <property type="entry name" value="SEC14 CYTOSOLIC FACTOR FAMILY PROTEIN / PHOSPHOGLYCERIDE TRANSFER FAMILY PROTEIN"/>
    <property type="match status" value="1"/>
</dbReference>
<protein>
    <recommendedName>
        <fullName evidence="3">CRAL-TRIO domain-containing protein</fullName>
    </recommendedName>
</protein>
<evidence type="ECO:0000313" key="4">
    <source>
        <dbReference type="EMBL" id="CDP00070.1"/>
    </source>
</evidence>
<evidence type="ECO:0000313" key="5">
    <source>
        <dbReference type="Proteomes" id="UP000295252"/>
    </source>
</evidence>
<reference evidence="5" key="1">
    <citation type="journal article" date="2014" name="Science">
        <title>The coffee genome provides insight into the convergent evolution of caffeine biosynthesis.</title>
        <authorList>
            <person name="Denoeud F."/>
            <person name="Carretero-Paulet L."/>
            <person name="Dereeper A."/>
            <person name="Droc G."/>
            <person name="Guyot R."/>
            <person name="Pietrella M."/>
            <person name="Zheng C."/>
            <person name="Alberti A."/>
            <person name="Anthony F."/>
            <person name="Aprea G."/>
            <person name="Aury J.M."/>
            <person name="Bento P."/>
            <person name="Bernard M."/>
            <person name="Bocs S."/>
            <person name="Campa C."/>
            <person name="Cenci A."/>
            <person name="Combes M.C."/>
            <person name="Crouzillat D."/>
            <person name="Da Silva C."/>
            <person name="Daddiego L."/>
            <person name="De Bellis F."/>
            <person name="Dussert S."/>
            <person name="Garsmeur O."/>
            <person name="Gayraud T."/>
            <person name="Guignon V."/>
            <person name="Jahn K."/>
            <person name="Jamilloux V."/>
            <person name="Joet T."/>
            <person name="Labadie K."/>
            <person name="Lan T."/>
            <person name="Leclercq J."/>
            <person name="Lepelley M."/>
            <person name="Leroy T."/>
            <person name="Li L.T."/>
            <person name="Librado P."/>
            <person name="Lopez L."/>
            <person name="Munoz A."/>
            <person name="Noel B."/>
            <person name="Pallavicini A."/>
            <person name="Perrotta G."/>
            <person name="Poncet V."/>
            <person name="Pot D."/>
            <person name="Priyono X."/>
            <person name="Rigoreau M."/>
            <person name="Rouard M."/>
            <person name="Rozas J."/>
            <person name="Tranchant-Dubreuil C."/>
            <person name="VanBuren R."/>
            <person name="Zhang Q."/>
            <person name="Andrade A.C."/>
            <person name="Argout X."/>
            <person name="Bertrand B."/>
            <person name="de Kochko A."/>
            <person name="Graziosi G."/>
            <person name="Henry R.J."/>
            <person name="Jayarama X."/>
            <person name="Ming R."/>
            <person name="Nagai C."/>
            <person name="Rounsley S."/>
            <person name="Sankoff D."/>
            <person name="Giuliano G."/>
            <person name="Albert V.A."/>
            <person name="Wincker P."/>
            <person name="Lashermes P."/>
        </authorList>
    </citation>
    <scope>NUCLEOTIDE SEQUENCE [LARGE SCALE GENOMIC DNA]</scope>
    <source>
        <strain evidence="5">cv. DH200-94</strain>
    </source>
</reference>
<keyword evidence="2" id="KW-1133">Transmembrane helix</keyword>
<organism evidence="4 5">
    <name type="scientific">Coffea canephora</name>
    <name type="common">Robusta coffee</name>
    <dbReference type="NCBI Taxonomy" id="49390"/>
    <lineage>
        <taxon>Eukaryota</taxon>
        <taxon>Viridiplantae</taxon>
        <taxon>Streptophyta</taxon>
        <taxon>Embryophyta</taxon>
        <taxon>Tracheophyta</taxon>
        <taxon>Spermatophyta</taxon>
        <taxon>Magnoliopsida</taxon>
        <taxon>eudicotyledons</taxon>
        <taxon>Gunneridae</taxon>
        <taxon>Pentapetalae</taxon>
        <taxon>asterids</taxon>
        <taxon>lamiids</taxon>
        <taxon>Gentianales</taxon>
        <taxon>Rubiaceae</taxon>
        <taxon>Ixoroideae</taxon>
        <taxon>Gardenieae complex</taxon>
        <taxon>Bertiereae - Coffeeae clade</taxon>
        <taxon>Coffeeae</taxon>
        <taxon>Coffea</taxon>
    </lineage>
</organism>
<gene>
    <name evidence="4" type="ORF">GSCOC_T00029854001</name>
</gene>
<proteinExistence type="predicted"/>
<dbReference type="PhylomeDB" id="A0A068TUU2"/>
<accession>A0A068TUU2</accession>
<keyword evidence="2" id="KW-0812">Transmembrane</keyword>
<evidence type="ECO:0000256" key="1">
    <source>
        <dbReference type="SAM" id="MobiDB-lite"/>
    </source>
</evidence>
<name>A0A068TUU2_COFCA</name>
<dbReference type="OrthoDB" id="1434354at2759"/>
<feature type="domain" description="CRAL-TRIO" evidence="3">
    <location>
        <begin position="224"/>
        <end position="385"/>
    </location>
</feature>
<dbReference type="CDD" id="cd00170">
    <property type="entry name" value="SEC14"/>
    <property type="match status" value="1"/>
</dbReference>
<dbReference type="Gramene" id="CDP00070">
    <property type="protein sequence ID" value="CDP00070"/>
    <property type="gene ID" value="GSCOC_T00029854001"/>
</dbReference>
<dbReference type="SUPFAM" id="SSF52087">
    <property type="entry name" value="CRAL/TRIO domain"/>
    <property type="match status" value="1"/>
</dbReference>
<dbReference type="SMART" id="SM00516">
    <property type="entry name" value="SEC14"/>
    <property type="match status" value="1"/>
</dbReference>
<dbReference type="PANTHER" id="PTHR47041:SF7">
    <property type="entry name" value="PHOSPHATIDYLINOSITOL_PHOSPHATIDYLCHOLINE TRANSFER PROTEIN SFH12-LIKE ISOFORM X1"/>
    <property type="match status" value="1"/>
</dbReference>
<keyword evidence="5" id="KW-1185">Reference proteome</keyword>
<evidence type="ECO:0000256" key="2">
    <source>
        <dbReference type="SAM" id="Phobius"/>
    </source>
</evidence>